<keyword evidence="6 9" id="KW-0472">Membrane</keyword>
<evidence type="ECO:0000259" key="10">
    <source>
        <dbReference type="Pfam" id="PF00060"/>
    </source>
</evidence>
<protein>
    <recommendedName>
        <fullName evidence="10">Ionotropic glutamate receptor C-terminal domain-containing protein</fullName>
    </recommendedName>
</protein>
<proteinExistence type="inferred from homology"/>
<evidence type="ECO:0000256" key="3">
    <source>
        <dbReference type="ARBA" id="ARBA00022475"/>
    </source>
</evidence>
<organism evidence="11 12">
    <name type="scientific">Orchesella dallaii</name>
    <dbReference type="NCBI Taxonomy" id="48710"/>
    <lineage>
        <taxon>Eukaryota</taxon>
        <taxon>Metazoa</taxon>
        <taxon>Ecdysozoa</taxon>
        <taxon>Arthropoda</taxon>
        <taxon>Hexapoda</taxon>
        <taxon>Collembola</taxon>
        <taxon>Entomobryomorpha</taxon>
        <taxon>Entomobryoidea</taxon>
        <taxon>Orchesellidae</taxon>
        <taxon>Orchesellinae</taxon>
        <taxon>Orchesella</taxon>
    </lineage>
</organism>
<feature type="transmembrane region" description="Helical" evidence="9">
    <location>
        <begin position="341"/>
        <end position="365"/>
    </location>
</feature>
<name>A0ABP1RE52_9HEXA</name>
<comment type="caution">
    <text evidence="11">The sequence shown here is derived from an EMBL/GenBank/DDBJ whole genome shotgun (WGS) entry which is preliminary data.</text>
</comment>
<evidence type="ECO:0000256" key="1">
    <source>
        <dbReference type="ARBA" id="ARBA00004651"/>
    </source>
</evidence>
<keyword evidence="3" id="KW-1003">Cell membrane</keyword>
<gene>
    <name evidence="11" type="ORF">ODALV1_LOCUS21828</name>
</gene>
<dbReference type="Proteomes" id="UP001642540">
    <property type="component" value="Unassembled WGS sequence"/>
</dbReference>
<evidence type="ECO:0000256" key="4">
    <source>
        <dbReference type="ARBA" id="ARBA00022692"/>
    </source>
</evidence>
<dbReference type="Gene3D" id="1.10.287.70">
    <property type="match status" value="1"/>
</dbReference>
<feature type="domain" description="Ionotropic glutamate receptor C-terminal" evidence="10">
    <location>
        <begin position="703"/>
        <end position="808"/>
    </location>
</feature>
<comment type="similarity">
    <text evidence="2">Belongs to the glutamate-gated ion channel (TC 1.A.10.1) family.</text>
</comment>
<comment type="subcellular location">
    <subcellularLocation>
        <location evidence="1">Cell membrane</location>
        <topology evidence="1">Multi-pass membrane protein</topology>
    </subcellularLocation>
</comment>
<keyword evidence="12" id="KW-1185">Reference proteome</keyword>
<dbReference type="EMBL" id="CAXLJM020000072">
    <property type="protein sequence ID" value="CAL8127417.1"/>
    <property type="molecule type" value="Genomic_DNA"/>
</dbReference>
<evidence type="ECO:0000256" key="5">
    <source>
        <dbReference type="ARBA" id="ARBA00022989"/>
    </source>
</evidence>
<feature type="transmembrane region" description="Helical" evidence="9">
    <location>
        <begin position="702"/>
        <end position="721"/>
    </location>
</feature>
<evidence type="ECO:0000256" key="9">
    <source>
        <dbReference type="SAM" id="Phobius"/>
    </source>
</evidence>
<evidence type="ECO:0000256" key="8">
    <source>
        <dbReference type="ARBA" id="ARBA00023180"/>
    </source>
</evidence>
<evidence type="ECO:0000256" key="7">
    <source>
        <dbReference type="ARBA" id="ARBA00023170"/>
    </source>
</evidence>
<keyword evidence="4 9" id="KW-0812">Transmembrane</keyword>
<keyword evidence="5 9" id="KW-1133">Transmembrane helix</keyword>
<evidence type="ECO:0000256" key="2">
    <source>
        <dbReference type="ARBA" id="ARBA00008685"/>
    </source>
</evidence>
<keyword evidence="8" id="KW-0325">Glycoprotein</keyword>
<feature type="transmembrane region" description="Helical" evidence="9">
    <location>
        <begin position="290"/>
        <end position="309"/>
    </location>
</feature>
<feature type="transmembrane region" description="Helical" evidence="9">
    <location>
        <begin position="733"/>
        <end position="752"/>
    </location>
</feature>
<evidence type="ECO:0000256" key="6">
    <source>
        <dbReference type="ARBA" id="ARBA00023136"/>
    </source>
</evidence>
<feature type="transmembrane region" description="Helical" evidence="9">
    <location>
        <begin position="764"/>
        <end position="782"/>
    </location>
</feature>
<sequence>MTTKKAIGFLNHLNDIIVSLFILTNGSILSARIEEFGIRHPDSVSHMLTMENHIPCRRVWITDADQDQAFIKNQVLNFLDSEACDSHNLELNEVQLQKNYEPEQNREILKKYYYAIRWTFRSFVHCSKCITAKKFAKDGHYHQLDLPNPSRYAKVYHQNIDDDLAERASKLKRRDFINQNEGFLAISVIVHKLCSHHNLSLVVLKNPNFHHFNNTVRQKYTTELDRSPTIRPRLFARTLSRLGASAFDVSSRYVRVNSIDFNFIYCSTPAVKVQNIWDLKIIFHAFKRNVWAALWFNLLIYAVILSKTYRLQDMLSAVFALFTSLLSGNANFGLKHLKRSVLFTVWMLTSMLLSDYFTGSMTSLLVKPLEEDVMTKLSHLVQRNYTLIFPAILPTVFQLVSVSVYGRVQSDYSERVNLPFQQTTDMGMLHKILGRNETYNKLGTGIFLQEIYYGARKATLGPWPYCMLIYNRVMGFIKIKQLSQKRKNRIVRHCHIGKELIPSGGLFWGFFPPSNQKLMETFQTFQEAGIHSYWITEFYGMGFANKVQERSKIKSPTSIAVEEKENSFSSMKLNEVPQEEMSKTLSVFSKKRNYYNKPPFFGPIFVLANLHSSALNTTLLMKREAIERGIVTECYPTFMPAIQVFDTKERTVQSVWDNYRQLGTARLGRLKNEGYNFVYCDSPKIVKDSWDFIIFTRGFDTLVWVCIVIAFLAASFILTFYPHRHECRFDLLHITTSLFASAISLLSVLISSGPSFAKADLARSNLFCMWTFICLVLVNYYTGLITSQLISPPLEDVMKKMSDLLKRNYTLIFHDITHLDILNATVQQYQTEHRYFLGIIQIVHNS</sequence>
<dbReference type="PANTHER" id="PTHR42643">
    <property type="entry name" value="IONOTROPIC RECEPTOR 20A-RELATED"/>
    <property type="match status" value="1"/>
</dbReference>
<accession>A0ABP1RE52</accession>
<dbReference type="Pfam" id="PF00060">
    <property type="entry name" value="Lig_chan"/>
    <property type="match status" value="1"/>
</dbReference>
<reference evidence="11 12" key="1">
    <citation type="submission" date="2024-08" db="EMBL/GenBank/DDBJ databases">
        <authorList>
            <person name="Cucini C."/>
            <person name="Frati F."/>
        </authorList>
    </citation>
    <scope>NUCLEOTIDE SEQUENCE [LARGE SCALE GENOMIC DNA]</scope>
</reference>
<evidence type="ECO:0000313" key="11">
    <source>
        <dbReference type="EMBL" id="CAL8127417.1"/>
    </source>
</evidence>
<dbReference type="PANTHER" id="PTHR42643:SF24">
    <property type="entry name" value="IONOTROPIC RECEPTOR 60A"/>
    <property type="match status" value="1"/>
</dbReference>
<evidence type="ECO:0000313" key="12">
    <source>
        <dbReference type="Proteomes" id="UP001642540"/>
    </source>
</evidence>
<feature type="transmembrane region" description="Helical" evidence="9">
    <location>
        <begin position="385"/>
        <end position="405"/>
    </location>
</feature>
<dbReference type="InterPro" id="IPR001320">
    <property type="entry name" value="Iontro_rcpt_C"/>
</dbReference>
<keyword evidence="7" id="KW-0675">Receptor</keyword>
<dbReference type="InterPro" id="IPR052192">
    <property type="entry name" value="Insect_Ionotropic_Sensory_Rcpt"/>
</dbReference>